<dbReference type="Pfam" id="PF15838">
    <property type="entry name" value="LLCFC1"/>
    <property type="match status" value="1"/>
</dbReference>
<name>A0A7N4PEP6_SARHA</name>
<dbReference type="PANTHER" id="PTHR37348">
    <property type="entry name" value="LLLL AND CFNLAS MOTIF-CONTAINING PROTEIN 1"/>
    <property type="match status" value="1"/>
</dbReference>
<dbReference type="Proteomes" id="UP000007648">
    <property type="component" value="Unassembled WGS sequence"/>
</dbReference>
<evidence type="ECO:0000313" key="3">
    <source>
        <dbReference type="Ensembl" id="ENSSHAP00000036389.1"/>
    </source>
</evidence>
<feature type="chain" id="PRO_5029626669" evidence="2">
    <location>
        <begin position="30"/>
        <end position="138"/>
    </location>
</feature>
<dbReference type="InterPro" id="IPR031684">
    <property type="entry name" value="LLCFC1"/>
</dbReference>
<dbReference type="GeneTree" id="ENSGT00390000018785"/>
<organism evidence="3 4">
    <name type="scientific">Sarcophilus harrisii</name>
    <name type="common">Tasmanian devil</name>
    <name type="synonym">Sarcophilus laniarius</name>
    <dbReference type="NCBI Taxonomy" id="9305"/>
    <lineage>
        <taxon>Eukaryota</taxon>
        <taxon>Metazoa</taxon>
        <taxon>Chordata</taxon>
        <taxon>Craniata</taxon>
        <taxon>Vertebrata</taxon>
        <taxon>Euteleostomi</taxon>
        <taxon>Mammalia</taxon>
        <taxon>Metatheria</taxon>
        <taxon>Dasyuromorphia</taxon>
        <taxon>Dasyuridae</taxon>
        <taxon>Sarcophilus</taxon>
    </lineage>
</organism>
<dbReference type="AlphaFoldDB" id="A0A7N4PEP6"/>
<keyword evidence="4" id="KW-1185">Reference proteome</keyword>
<dbReference type="Ensembl" id="ENSSHAT00000032313.1">
    <property type="protein sequence ID" value="ENSSHAP00000036389.1"/>
    <property type="gene ID" value="ENSSHAG00000026356.1"/>
</dbReference>
<dbReference type="PANTHER" id="PTHR37348:SF1">
    <property type="entry name" value="SPERM-EGG FUSION PROTEIN LLCFC1"/>
    <property type="match status" value="1"/>
</dbReference>
<gene>
    <name evidence="3" type="primary">LLCFC1</name>
</gene>
<evidence type="ECO:0000313" key="4">
    <source>
        <dbReference type="Proteomes" id="UP000007648"/>
    </source>
</evidence>
<protein>
    <submittedName>
        <fullName evidence="3">Uncharacterized protein</fullName>
    </submittedName>
</protein>
<dbReference type="InParanoid" id="A0A7N4PEP6"/>
<sequence length="138" mass="14931">MTSLGPKLHQASLLVCLLLLLLLVQGVKPQTGDPNGNGRSQKEEGASPGEEQLEEQFVASSIGEILQLLTMGPSEEEEAEVEVEAEENTAVRDHLFDLAFCFNLASILLSLNQRLTYPTVTLPFVSISAHLSNSMTGH</sequence>
<feature type="region of interest" description="Disordered" evidence="1">
    <location>
        <begin position="31"/>
        <end position="52"/>
    </location>
</feature>
<keyword evidence="2" id="KW-0732">Signal</keyword>
<proteinExistence type="predicted"/>
<feature type="signal peptide" evidence="2">
    <location>
        <begin position="1"/>
        <end position="29"/>
    </location>
</feature>
<reference evidence="3" key="3">
    <citation type="submission" date="2025-09" db="UniProtKB">
        <authorList>
            <consortium name="Ensembl"/>
        </authorList>
    </citation>
    <scope>IDENTIFICATION</scope>
</reference>
<dbReference type="GO" id="GO:0007342">
    <property type="term" value="P:fusion of sperm to egg plasma membrane involved in single fertilization"/>
    <property type="evidence" value="ECO:0007669"/>
    <property type="project" value="InterPro"/>
</dbReference>
<reference evidence="3 4" key="1">
    <citation type="journal article" date="2011" name="Proc. Natl. Acad. Sci. U.S.A.">
        <title>Genetic diversity and population structure of the endangered marsupial Sarcophilus harrisii (Tasmanian devil).</title>
        <authorList>
            <person name="Miller W."/>
            <person name="Hayes V.M."/>
            <person name="Ratan A."/>
            <person name="Petersen D.C."/>
            <person name="Wittekindt N.E."/>
            <person name="Miller J."/>
            <person name="Walenz B."/>
            <person name="Knight J."/>
            <person name="Qi J."/>
            <person name="Zhao F."/>
            <person name="Wang Q."/>
            <person name="Bedoya-Reina O.C."/>
            <person name="Katiyar N."/>
            <person name="Tomsho L.P."/>
            <person name="Kasson L.M."/>
            <person name="Hardie R.A."/>
            <person name="Woodbridge P."/>
            <person name="Tindall E.A."/>
            <person name="Bertelsen M.F."/>
            <person name="Dixon D."/>
            <person name="Pyecroft S."/>
            <person name="Helgen K.M."/>
            <person name="Lesk A.M."/>
            <person name="Pringle T.H."/>
            <person name="Patterson N."/>
            <person name="Zhang Y."/>
            <person name="Kreiss A."/>
            <person name="Woods G.M."/>
            <person name="Jones M.E."/>
            <person name="Schuster S.C."/>
        </authorList>
    </citation>
    <scope>NUCLEOTIDE SEQUENCE [LARGE SCALE GENOMIC DNA]</scope>
</reference>
<evidence type="ECO:0000256" key="1">
    <source>
        <dbReference type="SAM" id="MobiDB-lite"/>
    </source>
</evidence>
<dbReference type="FunCoup" id="A0A7N4PEP6">
    <property type="interactions" value="1"/>
</dbReference>
<reference evidence="3" key="2">
    <citation type="submission" date="2025-08" db="UniProtKB">
        <authorList>
            <consortium name="Ensembl"/>
        </authorList>
    </citation>
    <scope>IDENTIFICATION</scope>
</reference>
<accession>A0A7N4PEP6</accession>
<evidence type="ECO:0000256" key="2">
    <source>
        <dbReference type="SAM" id="SignalP"/>
    </source>
</evidence>